<name>L1IJ92_GUITC</name>
<sequence>MSGSLHGVTAKCRKFSEFLLAIDLAKDLDLPQIAALGDTSSGKSSVLSAMSSVVFPSRSDITTRCPTRLCMDTGEQFQCKMQVLWHSKPASGSNPEVKKSVTQASDVTAAIEELQKSVLDHEKTESGVSKSIIEICLTGPNYPNLTLIDLPGIVRSTGDGESLEMIRDIQSVMEQYLNNKRCILLAVHPANIDRHNNEVFRLTKEVDPDSARTIPVITKIDLVEKGTEGNVMRLIQGKEAKFSLGFSVVKCRTQTELDQGVTLEKSLEQEMIFFRDTSPWNQMKQDNMFGISNLTGKLSQIYVEMIQSTMPAV</sequence>
<dbReference type="Pfam" id="PF00350">
    <property type="entry name" value="Dynamin_N"/>
    <property type="match status" value="1"/>
</dbReference>
<dbReference type="GO" id="GO:0003924">
    <property type="term" value="F:GTPase activity"/>
    <property type="evidence" value="ECO:0007669"/>
    <property type="project" value="InterPro"/>
</dbReference>
<comment type="subcellular location">
    <subcellularLocation>
        <location evidence="1">Plastid</location>
        <location evidence="1">Chloroplast</location>
    </subcellularLocation>
</comment>
<dbReference type="GO" id="GO:0005525">
    <property type="term" value="F:GTP binding"/>
    <property type="evidence" value="ECO:0007669"/>
    <property type="project" value="InterPro"/>
</dbReference>
<dbReference type="PaxDb" id="55529-EKX36308"/>
<dbReference type="PRINTS" id="PR00195">
    <property type="entry name" value="DYNAMIN"/>
</dbReference>
<evidence type="ECO:0000313" key="6">
    <source>
        <dbReference type="EnsemblProtists" id="EKX36308"/>
    </source>
</evidence>
<dbReference type="GeneID" id="17293043"/>
<dbReference type="InterPro" id="IPR030381">
    <property type="entry name" value="G_DYNAMIN_dom"/>
</dbReference>
<dbReference type="InterPro" id="IPR000375">
    <property type="entry name" value="Dynamin_stalk"/>
</dbReference>
<reference evidence="7" key="2">
    <citation type="submission" date="2012-11" db="EMBL/GenBank/DDBJ databases">
        <authorList>
            <person name="Kuo A."/>
            <person name="Curtis B.A."/>
            <person name="Tanifuji G."/>
            <person name="Burki F."/>
            <person name="Gruber A."/>
            <person name="Irimia M."/>
            <person name="Maruyama S."/>
            <person name="Arias M.C."/>
            <person name="Ball S.G."/>
            <person name="Gile G.H."/>
            <person name="Hirakawa Y."/>
            <person name="Hopkins J.F."/>
            <person name="Rensing S.A."/>
            <person name="Schmutz J."/>
            <person name="Symeonidi A."/>
            <person name="Elias M."/>
            <person name="Eveleigh R.J."/>
            <person name="Herman E.K."/>
            <person name="Klute M.J."/>
            <person name="Nakayama T."/>
            <person name="Obornik M."/>
            <person name="Reyes-Prieto A."/>
            <person name="Armbrust E.V."/>
            <person name="Aves S.J."/>
            <person name="Beiko R.G."/>
            <person name="Coutinho P."/>
            <person name="Dacks J.B."/>
            <person name="Durnford D.G."/>
            <person name="Fast N.M."/>
            <person name="Green B.R."/>
            <person name="Grisdale C."/>
            <person name="Hempe F."/>
            <person name="Henrissat B."/>
            <person name="Hoppner M.P."/>
            <person name="Ishida K.-I."/>
            <person name="Kim E."/>
            <person name="Koreny L."/>
            <person name="Kroth P.G."/>
            <person name="Liu Y."/>
            <person name="Malik S.-B."/>
            <person name="Maier U.G."/>
            <person name="McRose D."/>
            <person name="Mock T."/>
            <person name="Neilson J.A."/>
            <person name="Onodera N.T."/>
            <person name="Poole A.M."/>
            <person name="Pritham E.J."/>
            <person name="Richards T.A."/>
            <person name="Rocap G."/>
            <person name="Roy S.W."/>
            <person name="Sarai C."/>
            <person name="Schaack S."/>
            <person name="Shirato S."/>
            <person name="Slamovits C.H."/>
            <person name="Spencer D.F."/>
            <person name="Suzuki S."/>
            <person name="Worden A.Z."/>
            <person name="Zauner S."/>
            <person name="Barry K."/>
            <person name="Bell C."/>
            <person name="Bharti A.K."/>
            <person name="Crow J.A."/>
            <person name="Grimwood J."/>
            <person name="Kramer R."/>
            <person name="Lindquist E."/>
            <person name="Lucas S."/>
            <person name="Salamov A."/>
            <person name="McFadden G.I."/>
            <person name="Lane C.E."/>
            <person name="Keeling P.J."/>
            <person name="Gray M.W."/>
            <person name="Grigoriev I.V."/>
            <person name="Archibald J.M."/>
        </authorList>
    </citation>
    <scope>NUCLEOTIDE SEQUENCE</scope>
    <source>
        <strain evidence="7">CCMP2712</strain>
    </source>
</reference>
<dbReference type="GO" id="GO:0009507">
    <property type="term" value="C:chloroplast"/>
    <property type="evidence" value="ECO:0007669"/>
    <property type="project" value="UniProtKB-SubCell"/>
</dbReference>
<dbReference type="Proteomes" id="UP000011087">
    <property type="component" value="Unassembled WGS sequence"/>
</dbReference>
<feature type="non-terminal residue" evidence="5">
    <location>
        <position position="313"/>
    </location>
</feature>
<evidence type="ECO:0000313" key="7">
    <source>
        <dbReference type="Proteomes" id="UP000011087"/>
    </source>
</evidence>
<gene>
    <name evidence="5" type="ORF">GUITHDRAFT_79026</name>
</gene>
<dbReference type="GO" id="GO:0005874">
    <property type="term" value="C:microtubule"/>
    <property type="evidence" value="ECO:0007669"/>
    <property type="project" value="TreeGrafter"/>
</dbReference>
<reference evidence="6" key="3">
    <citation type="submission" date="2015-06" db="UniProtKB">
        <authorList>
            <consortium name="EnsemblProtists"/>
        </authorList>
    </citation>
    <scope>IDENTIFICATION</scope>
</reference>
<evidence type="ECO:0000256" key="3">
    <source>
        <dbReference type="ARBA" id="ARBA00023134"/>
    </source>
</evidence>
<evidence type="ECO:0000313" key="5">
    <source>
        <dbReference type="EMBL" id="EKX36308.1"/>
    </source>
</evidence>
<proteinExistence type="predicted"/>
<dbReference type="SUPFAM" id="SSF52540">
    <property type="entry name" value="P-loop containing nucleoside triphosphate hydrolases"/>
    <property type="match status" value="1"/>
</dbReference>
<dbReference type="PROSITE" id="PS51718">
    <property type="entry name" value="G_DYNAMIN_2"/>
    <property type="match status" value="1"/>
</dbReference>
<evidence type="ECO:0000256" key="2">
    <source>
        <dbReference type="ARBA" id="ARBA00022741"/>
    </source>
</evidence>
<dbReference type="AlphaFoldDB" id="L1IJ92"/>
<dbReference type="Gene3D" id="3.40.50.300">
    <property type="entry name" value="P-loop containing nucleotide triphosphate hydrolases"/>
    <property type="match status" value="1"/>
</dbReference>
<dbReference type="Pfam" id="PF01031">
    <property type="entry name" value="Dynamin_M"/>
    <property type="match status" value="1"/>
</dbReference>
<dbReference type="InterPro" id="IPR001401">
    <property type="entry name" value="Dynamin_GTPase"/>
</dbReference>
<dbReference type="InterPro" id="IPR045063">
    <property type="entry name" value="Dynamin_N"/>
</dbReference>
<organism evidence="5">
    <name type="scientific">Guillardia theta (strain CCMP2712)</name>
    <name type="common">Cryptophyte</name>
    <dbReference type="NCBI Taxonomy" id="905079"/>
    <lineage>
        <taxon>Eukaryota</taxon>
        <taxon>Cryptophyceae</taxon>
        <taxon>Pyrenomonadales</taxon>
        <taxon>Geminigeraceae</taxon>
        <taxon>Guillardia</taxon>
    </lineage>
</organism>
<dbReference type="EnsemblProtists" id="EKX36308">
    <property type="protein sequence ID" value="EKX36308"/>
    <property type="gene ID" value="GUITHDRAFT_79026"/>
</dbReference>
<dbReference type="InterPro" id="IPR027417">
    <property type="entry name" value="P-loop_NTPase"/>
</dbReference>
<keyword evidence="3" id="KW-0342">GTP-binding</keyword>
<evidence type="ECO:0000256" key="1">
    <source>
        <dbReference type="ARBA" id="ARBA00004229"/>
    </source>
</evidence>
<dbReference type="KEGG" id="gtt:GUITHDRAFT_79026"/>
<dbReference type="STRING" id="905079.L1IJ92"/>
<evidence type="ECO:0000259" key="4">
    <source>
        <dbReference type="PROSITE" id="PS51718"/>
    </source>
</evidence>
<reference evidence="5 7" key="1">
    <citation type="journal article" date="2012" name="Nature">
        <title>Algal genomes reveal evolutionary mosaicism and the fate of nucleomorphs.</title>
        <authorList>
            <consortium name="DOE Joint Genome Institute"/>
            <person name="Curtis B.A."/>
            <person name="Tanifuji G."/>
            <person name="Burki F."/>
            <person name="Gruber A."/>
            <person name="Irimia M."/>
            <person name="Maruyama S."/>
            <person name="Arias M.C."/>
            <person name="Ball S.G."/>
            <person name="Gile G.H."/>
            <person name="Hirakawa Y."/>
            <person name="Hopkins J.F."/>
            <person name="Kuo A."/>
            <person name="Rensing S.A."/>
            <person name="Schmutz J."/>
            <person name="Symeonidi A."/>
            <person name="Elias M."/>
            <person name="Eveleigh R.J."/>
            <person name="Herman E.K."/>
            <person name="Klute M.J."/>
            <person name="Nakayama T."/>
            <person name="Obornik M."/>
            <person name="Reyes-Prieto A."/>
            <person name="Armbrust E.V."/>
            <person name="Aves S.J."/>
            <person name="Beiko R.G."/>
            <person name="Coutinho P."/>
            <person name="Dacks J.B."/>
            <person name="Durnford D.G."/>
            <person name="Fast N.M."/>
            <person name="Green B.R."/>
            <person name="Grisdale C.J."/>
            <person name="Hempel F."/>
            <person name="Henrissat B."/>
            <person name="Hoppner M.P."/>
            <person name="Ishida K."/>
            <person name="Kim E."/>
            <person name="Koreny L."/>
            <person name="Kroth P.G."/>
            <person name="Liu Y."/>
            <person name="Malik S.B."/>
            <person name="Maier U.G."/>
            <person name="McRose D."/>
            <person name="Mock T."/>
            <person name="Neilson J.A."/>
            <person name="Onodera N.T."/>
            <person name="Poole A.M."/>
            <person name="Pritham E.J."/>
            <person name="Richards T.A."/>
            <person name="Rocap G."/>
            <person name="Roy S.W."/>
            <person name="Sarai C."/>
            <person name="Schaack S."/>
            <person name="Shirato S."/>
            <person name="Slamovits C.H."/>
            <person name="Spencer D.F."/>
            <person name="Suzuki S."/>
            <person name="Worden A.Z."/>
            <person name="Zauner S."/>
            <person name="Barry K."/>
            <person name="Bell C."/>
            <person name="Bharti A.K."/>
            <person name="Crow J.A."/>
            <person name="Grimwood J."/>
            <person name="Kramer R."/>
            <person name="Lindquist E."/>
            <person name="Lucas S."/>
            <person name="Salamov A."/>
            <person name="McFadden G.I."/>
            <person name="Lane C.E."/>
            <person name="Keeling P.J."/>
            <person name="Gray M.W."/>
            <person name="Grigoriev I.V."/>
            <person name="Archibald J.M."/>
        </authorList>
    </citation>
    <scope>NUCLEOTIDE SEQUENCE</scope>
    <source>
        <strain evidence="5 7">CCMP2712</strain>
    </source>
</reference>
<dbReference type="OrthoDB" id="5061070at2759"/>
<keyword evidence="7" id="KW-1185">Reference proteome</keyword>
<dbReference type="eggNOG" id="KOG0446">
    <property type="taxonomic scope" value="Eukaryota"/>
</dbReference>
<dbReference type="OMA" id="ISHEEWA"/>
<dbReference type="GO" id="GO:0016020">
    <property type="term" value="C:membrane"/>
    <property type="evidence" value="ECO:0007669"/>
    <property type="project" value="TreeGrafter"/>
</dbReference>
<dbReference type="RefSeq" id="XP_005823288.1">
    <property type="nucleotide sequence ID" value="XM_005823231.1"/>
</dbReference>
<dbReference type="GO" id="GO:0008017">
    <property type="term" value="F:microtubule binding"/>
    <property type="evidence" value="ECO:0007669"/>
    <property type="project" value="TreeGrafter"/>
</dbReference>
<feature type="domain" description="Dynamin-type G" evidence="4">
    <location>
        <begin position="27"/>
        <end position="311"/>
    </location>
</feature>
<dbReference type="PANTHER" id="PTHR11566">
    <property type="entry name" value="DYNAMIN"/>
    <property type="match status" value="1"/>
</dbReference>
<dbReference type="EMBL" id="JH993076">
    <property type="protein sequence ID" value="EKX36308.1"/>
    <property type="molecule type" value="Genomic_DNA"/>
</dbReference>
<dbReference type="InterPro" id="IPR022812">
    <property type="entry name" value="Dynamin"/>
</dbReference>
<dbReference type="CDD" id="cd08771">
    <property type="entry name" value="DLP_1"/>
    <property type="match status" value="1"/>
</dbReference>
<dbReference type="HOGENOM" id="CLU_008964_3_0_1"/>
<keyword evidence="2" id="KW-0547">Nucleotide-binding</keyword>
<accession>L1IJ92</accession>
<dbReference type="PANTHER" id="PTHR11566:SF21">
    <property type="entry name" value="DYNAMIN RELATED PROTEIN 1, ISOFORM A"/>
    <property type="match status" value="1"/>
</dbReference>
<protein>
    <recommendedName>
        <fullName evidence="4">Dynamin-type G domain-containing protein</fullName>
    </recommendedName>
</protein>
<dbReference type="SMART" id="SM00053">
    <property type="entry name" value="DYNc"/>
    <property type="match status" value="1"/>
</dbReference>